<dbReference type="Proteomes" id="UP000032679">
    <property type="component" value="Unassembled WGS sequence"/>
</dbReference>
<reference evidence="2 3" key="1">
    <citation type="submission" date="2012-10" db="EMBL/GenBank/DDBJ databases">
        <title>Genome sequencing of Tanticharoenia sakaeratensis NBRC 103193.</title>
        <authorList>
            <person name="Azuma Y."/>
            <person name="Hadano H."/>
            <person name="Hirakawa H."/>
            <person name="Matsushita K."/>
        </authorList>
    </citation>
    <scope>NUCLEOTIDE SEQUENCE [LARGE SCALE GENOMIC DNA]</scope>
    <source>
        <strain evidence="2 3">NBRC 103193</strain>
    </source>
</reference>
<gene>
    <name evidence="2" type="ORF">Tasa_048_058</name>
</gene>
<organism evidence="2 3">
    <name type="scientific">Tanticharoenia sakaeratensis NBRC 103193</name>
    <dbReference type="NCBI Taxonomy" id="1231623"/>
    <lineage>
        <taxon>Bacteria</taxon>
        <taxon>Pseudomonadati</taxon>
        <taxon>Pseudomonadota</taxon>
        <taxon>Alphaproteobacteria</taxon>
        <taxon>Acetobacterales</taxon>
        <taxon>Acetobacteraceae</taxon>
        <taxon>Tanticharoenia</taxon>
    </lineage>
</organism>
<dbReference type="AlphaFoldDB" id="A0A0D6MQ64"/>
<evidence type="ECO:0000313" key="3">
    <source>
        <dbReference type="Proteomes" id="UP000032679"/>
    </source>
</evidence>
<accession>A0A0D6MQ64</accession>
<protein>
    <submittedName>
        <fullName evidence="2">Uncharacterized protein</fullName>
    </submittedName>
</protein>
<name>A0A0D6MQ64_9PROT</name>
<feature type="region of interest" description="Disordered" evidence="1">
    <location>
        <begin position="50"/>
        <end position="72"/>
    </location>
</feature>
<evidence type="ECO:0000256" key="1">
    <source>
        <dbReference type="SAM" id="MobiDB-lite"/>
    </source>
</evidence>
<proteinExistence type="predicted"/>
<sequence>MVVAARRVTVVVVARAVRAPAAAIRAAAAVRVAVRVARPEAGPHHVQAWSLQNGLTGGGNPPQYEQTAPERLESRCPGAEMRLASPKNIGRLGQRRWNSARVP</sequence>
<evidence type="ECO:0000313" key="2">
    <source>
        <dbReference type="EMBL" id="GAN55433.1"/>
    </source>
</evidence>
<comment type="caution">
    <text evidence="2">The sequence shown here is derived from an EMBL/GenBank/DDBJ whole genome shotgun (WGS) entry which is preliminary data.</text>
</comment>
<keyword evidence="3" id="KW-1185">Reference proteome</keyword>
<dbReference type="EMBL" id="BALE01000048">
    <property type="protein sequence ID" value="GAN55433.1"/>
    <property type="molecule type" value="Genomic_DNA"/>
</dbReference>